<dbReference type="AlphaFoldDB" id="A0A5C8US35"/>
<organism evidence="1 2">
    <name type="scientific">Lacisediminihabitans profunda</name>
    <dbReference type="NCBI Taxonomy" id="2594790"/>
    <lineage>
        <taxon>Bacteria</taxon>
        <taxon>Bacillati</taxon>
        <taxon>Actinomycetota</taxon>
        <taxon>Actinomycetes</taxon>
        <taxon>Micrococcales</taxon>
        <taxon>Microbacteriaceae</taxon>
        <taxon>Lacisediminihabitans</taxon>
    </lineage>
</organism>
<keyword evidence="2" id="KW-1185">Reference proteome</keyword>
<reference evidence="1 2" key="1">
    <citation type="submission" date="2019-08" db="EMBL/GenBank/DDBJ databases">
        <title>Bacterial whole genome sequence for Glaciihabitans sp. CHu50b-6-2.</title>
        <authorList>
            <person name="Jin L."/>
        </authorList>
    </citation>
    <scope>NUCLEOTIDE SEQUENCE [LARGE SCALE GENOMIC DNA]</scope>
    <source>
        <strain evidence="1 2">CHu50b-6-2</strain>
    </source>
</reference>
<dbReference type="EMBL" id="VRMG01000005">
    <property type="protein sequence ID" value="TXN31394.1"/>
    <property type="molecule type" value="Genomic_DNA"/>
</dbReference>
<comment type="caution">
    <text evidence="1">The sequence shown here is derived from an EMBL/GenBank/DDBJ whole genome shotgun (WGS) entry which is preliminary data.</text>
</comment>
<dbReference type="PANTHER" id="PTHR35174">
    <property type="entry name" value="BLL7171 PROTEIN-RELATED"/>
    <property type="match status" value="1"/>
</dbReference>
<name>A0A5C8US35_9MICO</name>
<accession>A0A5C8US35</accession>
<dbReference type="Gene3D" id="3.30.70.1060">
    <property type="entry name" value="Dimeric alpha+beta barrel"/>
    <property type="match status" value="1"/>
</dbReference>
<dbReference type="SUPFAM" id="SSF54909">
    <property type="entry name" value="Dimeric alpha+beta barrel"/>
    <property type="match status" value="1"/>
</dbReference>
<evidence type="ECO:0000313" key="2">
    <source>
        <dbReference type="Proteomes" id="UP000321379"/>
    </source>
</evidence>
<evidence type="ECO:0000313" key="1">
    <source>
        <dbReference type="EMBL" id="TXN31394.1"/>
    </source>
</evidence>
<dbReference type="RefSeq" id="WP_147782981.1">
    <property type="nucleotide sequence ID" value="NZ_VRMG01000005.1"/>
</dbReference>
<dbReference type="PANTHER" id="PTHR35174:SF3">
    <property type="entry name" value="BLL7171 PROTEIN"/>
    <property type="match status" value="1"/>
</dbReference>
<dbReference type="Proteomes" id="UP000321379">
    <property type="component" value="Unassembled WGS sequence"/>
</dbReference>
<dbReference type="InterPro" id="IPR011008">
    <property type="entry name" value="Dimeric_a/b-barrel"/>
</dbReference>
<gene>
    <name evidence="1" type="ORF">FVP33_07515</name>
</gene>
<protein>
    <submittedName>
        <fullName evidence="1">Uncharacterized protein</fullName>
    </submittedName>
</protein>
<proteinExistence type="predicted"/>
<sequence length="115" mass="12680">MKFLLLIGGNRDAWAALTPEDWSDNERTHGELIAELRKTGEFLECDELNVTPQGARIVRTDRGIPSAVDGPLHDGDDFASGYYLLDCADIDRACAIAARLYESRFAPIEVRQVGG</sequence>